<protein>
    <submittedName>
        <fullName evidence="2">Uncharacterized protein</fullName>
    </submittedName>
</protein>
<dbReference type="HOGENOM" id="CLU_1030900_0_0_1"/>
<feature type="chain" id="PRO_5001474721" evidence="1">
    <location>
        <begin position="20"/>
        <end position="270"/>
    </location>
</feature>
<dbReference type="AlphaFoldDB" id="A0A014QQ39"/>
<evidence type="ECO:0000313" key="3">
    <source>
        <dbReference type="Proteomes" id="UP000030151"/>
    </source>
</evidence>
<organism evidence="2 3">
    <name type="scientific">Metarhizium robertsii</name>
    <dbReference type="NCBI Taxonomy" id="568076"/>
    <lineage>
        <taxon>Eukaryota</taxon>
        <taxon>Fungi</taxon>
        <taxon>Dikarya</taxon>
        <taxon>Ascomycota</taxon>
        <taxon>Pezizomycotina</taxon>
        <taxon>Sordariomycetes</taxon>
        <taxon>Hypocreomycetidae</taxon>
        <taxon>Hypocreales</taxon>
        <taxon>Clavicipitaceae</taxon>
        <taxon>Metarhizium</taxon>
    </lineage>
</organism>
<comment type="caution">
    <text evidence="2">The sequence shown here is derived from an EMBL/GenBank/DDBJ whole genome shotgun (WGS) entry which is preliminary data.</text>
</comment>
<sequence length="270" mass="29089">MKSSPLLVGLIGLVGLAVAGPLTNTTLAEQTGCDCNKAYKCNDAGDYCPAGYENTSPLWGLGKSCTQISCSEQEYQTKCRPVDTTPDYVSGCDCNKRYVGGTVIDYCEDETSYHSVSGIRGKPFCTLKNCSQKAYEDKCGPVNTTVAEQTACNCSRGYIGQILGDGCAGEGTSYENVETGFGDPFCIQKNCSEKEFNDQCSRPIFPPAEVSGCNCSEKYSLFVNCPDGYESSPDWKGTGLLCIQKSCSADGNRWNCLPNSLLINETNTIR</sequence>
<gene>
    <name evidence="2" type="ORF">X797_012162</name>
</gene>
<evidence type="ECO:0000313" key="2">
    <source>
        <dbReference type="EMBL" id="EXU94756.1"/>
    </source>
</evidence>
<evidence type="ECO:0000256" key="1">
    <source>
        <dbReference type="SAM" id="SignalP"/>
    </source>
</evidence>
<dbReference type="Proteomes" id="UP000030151">
    <property type="component" value="Unassembled WGS sequence"/>
</dbReference>
<dbReference type="EMBL" id="JELW01000159">
    <property type="protein sequence ID" value="EXU94756.1"/>
    <property type="molecule type" value="Genomic_DNA"/>
</dbReference>
<name>A0A014QQ39_9HYPO</name>
<reference evidence="2 3" key="1">
    <citation type="submission" date="2014-02" db="EMBL/GenBank/DDBJ databases">
        <title>The genome sequence of the entomopathogenic fungus Metarhizium robertsii ARSEF 2575.</title>
        <authorList>
            <person name="Giuliano Garisto Donzelli B."/>
            <person name="Roe B.A."/>
            <person name="Macmil S.L."/>
            <person name="Krasnoff S.B."/>
            <person name="Gibson D.M."/>
        </authorList>
    </citation>
    <scope>NUCLEOTIDE SEQUENCE [LARGE SCALE GENOMIC DNA]</scope>
    <source>
        <strain evidence="2 3">ARSEF 2575</strain>
    </source>
</reference>
<keyword evidence="1" id="KW-0732">Signal</keyword>
<accession>A0A014QQ39</accession>
<feature type="signal peptide" evidence="1">
    <location>
        <begin position="1"/>
        <end position="19"/>
    </location>
</feature>
<proteinExistence type="predicted"/>